<dbReference type="PANTHER" id="PTHR12112">
    <property type="entry name" value="BNIP - RELATED"/>
    <property type="match status" value="1"/>
</dbReference>
<feature type="domain" description="DHHA2" evidence="5">
    <location>
        <begin position="259"/>
        <end position="414"/>
    </location>
</feature>
<dbReference type="Pfam" id="PF02833">
    <property type="entry name" value="DHHA2"/>
    <property type="match status" value="1"/>
</dbReference>
<dbReference type="GO" id="GO:0005737">
    <property type="term" value="C:cytoplasm"/>
    <property type="evidence" value="ECO:0007669"/>
    <property type="project" value="InterPro"/>
</dbReference>
<dbReference type="Pfam" id="PF01368">
    <property type="entry name" value="DHH"/>
    <property type="match status" value="1"/>
</dbReference>
<keyword evidence="3" id="KW-0378">Hydrolase</keyword>
<dbReference type="Proteomes" id="UP001370758">
    <property type="component" value="Unassembled WGS sequence"/>
</dbReference>
<sequence length="417" mass="46370">MKVRVRKMETFTSLQQFLLGAKHAFNLTAGANKPVHLVVGNESADLDSFASSIIYAYLHTITNSPETPKFQDPNPPDKEISNFFSRLKEPTIPLLSIPRNEVSLRPEHAKLASHLSFSLSDIPTLSDLPANLNPQKTSITLVDHNVLQPPLAPTFSKSISAIIDHHHDENLYTGVSPRTITTSGSCASLITNHFRTHYPTHWQNLPDSIHSEIARLALAPILIDTANLKAQSKVTPVDIVQVTELLERVGEGFDSNKFYEEIQAAKGDITGLSIDGLLRKDYKQWKEKNGVVLGVSAINRSLSWVVQKAGGIEAFAGELETYAKDRGLDIAIVMTTDNSKGFRRDLLIWGANERTRGFAQSFEDSANEKFRLERWPKEEDEVTVNAEIEGMKAWTQASLDLSRKQVAPVLRDIANKL</sequence>
<keyword evidence="2" id="KW-0479">Metal-binding</keyword>
<organism evidence="6 7">
    <name type="scientific">Arthrobotrys musiformis</name>
    <dbReference type="NCBI Taxonomy" id="47236"/>
    <lineage>
        <taxon>Eukaryota</taxon>
        <taxon>Fungi</taxon>
        <taxon>Dikarya</taxon>
        <taxon>Ascomycota</taxon>
        <taxon>Pezizomycotina</taxon>
        <taxon>Orbiliomycetes</taxon>
        <taxon>Orbiliales</taxon>
        <taxon>Orbiliaceae</taxon>
        <taxon>Arthrobotrys</taxon>
    </lineage>
</organism>
<evidence type="ECO:0000256" key="3">
    <source>
        <dbReference type="ARBA" id="ARBA00022801"/>
    </source>
</evidence>
<protein>
    <submittedName>
        <fullName evidence="6">Exopolyphosphatase</fullName>
    </submittedName>
</protein>
<dbReference type="InterPro" id="IPR038222">
    <property type="entry name" value="DHHA2_dom_sf"/>
</dbReference>
<dbReference type="GO" id="GO:0046872">
    <property type="term" value="F:metal ion binding"/>
    <property type="evidence" value="ECO:0007669"/>
    <property type="project" value="UniProtKB-KW"/>
</dbReference>
<dbReference type="Gene3D" id="3.90.1640.10">
    <property type="entry name" value="inorganic pyrophosphatase (n-terminal core)"/>
    <property type="match status" value="1"/>
</dbReference>
<keyword evidence="4" id="KW-0464">Manganese</keyword>
<dbReference type="SUPFAM" id="SSF64182">
    <property type="entry name" value="DHH phosphoesterases"/>
    <property type="match status" value="1"/>
</dbReference>
<dbReference type="Gene3D" id="3.10.310.20">
    <property type="entry name" value="DHHA2 domain"/>
    <property type="match status" value="1"/>
</dbReference>
<dbReference type="AlphaFoldDB" id="A0AAV9VXZ8"/>
<dbReference type="InterPro" id="IPR001667">
    <property type="entry name" value="DDH_dom"/>
</dbReference>
<dbReference type="PANTHER" id="PTHR12112:SF39">
    <property type="entry name" value="EG:152A3.5 PROTEIN (FBGN0003116_PN PROTEIN)"/>
    <property type="match status" value="1"/>
</dbReference>
<evidence type="ECO:0000256" key="4">
    <source>
        <dbReference type="ARBA" id="ARBA00023211"/>
    </source>
</evidence>
<reference evidence="6 7" key="1">
    <citation type="submission" date="2023-08" db="EMBL/GenBank/DDBJ databases">
        <authorList>
            <person name="Palmer J.M."/>
        </authorList>
    </citation>
    <scope>NUCLEOTIDE SEQUENCE [LARGE SCALE GENOMIC DNA]</scope>
    <source>
        <strain evidence="6 7">TWF481</strain>
    </source>
</reference>
<dbReference type="InterPro" id="IPR004097">
    <property type="entry name" value="DHHA2"/>
</dbReference>
<comment type="caution">
    <text evidence="6">The sequence shown here is derived from an EMBL/GenBank/DDBJ whole genome shotgun (WGS) entry which is preliminary data.</text>
</comment>
<dbReference type="GO" id="GO:0004309">
    <property type="term" value="F:exopolyphosphatase activity"/>
    <property type="evidence" value="ECO:0007669"/>
    <property type="project" value="TreeGrafter"/>
</dbReference>
<keyword evidence="7" id="KW-1185">Reference proteome</keyword>
<evidence type="ECO:0000313" key="7">
    <source>
        <dbReference type="Proteomes" id="UP001370758"/>
    </source>
</evidence>
<evidence type="ECO:0000259" key="5">
    <source>
        <dbReference type="SMART" id="SM01131"/>
    </source>
</evidence>
<dbReference type="SMART" id="SM01131">
    <property type="entry name" value="DHHA2"/>
    <property type="match status" value="1"/>
</dbReference>
<name>A0AAV9VXZ8_9PEZI</name>
<evidence type="ECO:0000313" key="6">
    <source>
        <dbReference type="EMBL" id="KAK6498709.1"/>
    </source>
</evidence>
<dbReference type="EMBL" id="JAVHJL010000008">
    <property type="protein sequence ID" value="KAK6498709.1"/>
    <property type="molecule type" value="Genomic_DNA"/>
</dbReference>
<proteinExistence type="predicted"/>
<evidence type="ECO:0000256" key="2">
    <source>
        <dbReference type="ARBA" id="ARBA00022723"/>
    </source>
</evidence>
<gene>
    <name evidence="6" type="primary">PPX1</name>
    <name evidence="6" type="ORF">TWF481_011286</name>
</gene>
<evidence type="ECO:0000256" key="1">
    <source>
        <dbReference type="ARBA" id="ARBA00001936"/>
    </source>
</evidence>
<accession>A0AAV9VXZ8</accession>
<comment type="cofactor">
    <cofactor evidence="1">
        <name>Mn(2+)</name>
        <dbReference type="ChEBI" id="CHEBI:29035"/>
    </cofactor>
</comment>
<dbReference type="InterPro" id="IPR038763">
    <property type="entry name" value="DHH_sf"/>
</dbReference>